<dbReference type="Proteomes" id="UP000887569">
    <property type="component" value="Unplaced"/>
</dbReference>
<dbReference type="AlphaFoldDB" id="A0A915CDB2"/>
<keyword evidence="2 6" id="KW-0479">Metal-binding</keyword>
<evidence type="ECO:0000256" key="5">
    <source>
        <dbReference type="PIRNR" id="PIRNR009283"/>
    </source>
</evidence>
<comment type="cofactor">
    <cofactor evidence="6">
        <name>Fe cation</name>
        <dbReference type="ChEBI" id="CHEBI:24875"/>
    </cofactor>
    <text evidence="6">Binds 1 Fe cation per subunit.</text>
</comment>
<dbReference type="CDD" id="cd07250">
    <property type="entry name" value="HPPD_C_like"/>
    <property type="match status" value="1"/>
</dbReference>
<evidence type="ECO:0000256" key="1">
    <source>
        <dbReference type="ARBA" id="ARBA00005877"/>
    </source>
</evidence>
<evidence type="ECO:0000313" key="9">
    <source>
        <dbReference type="WBParaSite" id="PgR127_g003_t01"/>
    </source>
</evidence>
<dbReference type="GO" id="GO:0000139">
    <property type="term" value="C:Golgi membrane"/>
    <property type="evidence" value="ECO:0007669"/>
    <property type="project" value="TreeGrafter"/>
</dbReference>
<feature type="binding site" evidence="6">
    <location>
        <position position="179"/>
    </location>
    <ligand>
        <name>Fe cation</name>
        <dbReference type="ChEBI" id="CHEBI:24875"/>
    </ligand>
</feature>
<organism evidence="8 9">
    <name type="scientific">Parascaris univalens</name>
    <name type="common">Nematode worm</name>
    <dbReference type="NCBI Taxonomy" id="6257"/>
    <lineage>
        <taxon>Eukaryota</taxon>
        <taxon>Metazoa</taxon>
        <taxon>Ecdysozoa</taxon>
        <taxon>Nematoda</taxon>
        <taxon>Chromadorea</taxon>
        <taxon>Rhabditida</taxon>
        <taxon>Spirurina</taxon>
        <taxon>Ascaridomorpha</taxon>
        <taxon>Ascaridoidea</taxon>
        <taxon>Ascarididae</taxon>
        <taxon>Parascaris</taxon>
    </lineage>
</organism>
<evidence type="ECO:0000313" key="8">
    <source>
        <dbReference type="Proteomes" id="UP000887569"/>
    </source>
</evidence>
<name>A0A915CDB2_PARUN</name>
<dbReference type="InterPro" id="IPR041735">
    <property type="entry name" value="4OHPhenylPyrv_dOase_C"/>
</dbReference>
<dbReference type="InterPro" id="IPR041736">
    <property type="entry name" value="4OHPhenylPyrv_dOase_N"/>
</dbReference>
<dbReference type="PANTHER" id="PTHR11959:SF3">
    <property type="entry name" value="PROTEIN C31H2.4-RELATED"/>
    <property type="match status" value="1"/>
</dbReference>
<dbReference type="PROSITE" id="PS51819">
    <property type="entry name" value="VOC"/>
    <property type="match status" value="2"/>
</dbReference>
<dbReference type="GO" id="GO:0005789">
    <property type="term" value="C:endoplasmic reticulum membrane"/>
    <property type="evidence" value="ECO:0007669"/>
    <property type="project" value="TreeGrafter"/>
</dbReference>
<dbReference type="Gene3D" id="3.10.180.10">
    <property type="entry name" value="2,3-Dihydroxybiphenyl 1,2-Dioxygenase, domain 1"/>
    <property type="match status" value="2"/>
</dbReference>
<dbReference type="GO" id="GO:0003868">
    <property type="term" value="F:4-hydroxyphenylpyruvate dioxygenase activity"/>
    <property type="evidence" value="ECO:0007669"/>
    <property type="project" value="InterPro"/>
</dbReference>
<dbReference type="InterPro" id="IPR037523">
    <property type="entry name" value="VOC_core"/>
</dbReference>
<evidence type="ECO:0000256" key="4">
    <source>
        <dbReference type="ARBA" id="ARBA00023004"/>
    </source>
</evidence>
<dbReference type="CDD" id="cd08342">
    <property type="entry name" value="HPPD_N_like"/>
    <property type="match status" value="1"/>
</dbReference>
<dbReference type="NCBIfam" id="TIGR01263">
    <property type="entry name" value="4HPPD"/>
    <property type="match status" value="1"/>
</dbReference>
<keyword evidence="8" id="KW-1185">Reference proteome</keyword>
<dbReference type="InterPro" id="IPR005956">
    <property type="entry name" value="4OHPhenylPyrv_dOase"/>
</dbReference>
<keyword evidence="4 6" id="KW-0408">Iron</keyword>
<comment type="similarity">
    <text evidence="1 5">Belongs to the 4HPPD family.</text>
</comment>
<evidence type="ECO:0000256" key="2">
    <source>
        <dbReference type="ARBA" id="ARBA00022723"/>
    </source>
</evidence>
<dbReference type="PIRSF" id="PIRSF009283">
    <property type="entry name" value="HPP_dOase"/>
    <property type="match status" value="1"/>
</dbReference>
<dbReference type="GO" id="GO:0046872">
    <property type="term" value="F:metal ion binding"/>
    <property type="evidence" value="ECO:0007669"/>
    <property type="project" value="UniProtKB-KW"/>
</dbReference>
<dbReference type="Pfam" id="PF00903">
    <property type="entry name" value="Glyoxalase"/>
    <property type="match status" value="1"/>
</dbReference>
<reference evidence="9" key="1">
    <citation type="submission" date="2022-11" db="UniProtKB">
        <authorList>
            <consortium name="WormBaseParasite"/>
        </authorList>
    </citation>
    <scope>IDENTIFICATION</scope>
</reference>
<feature type="domain" description="VOC" evidence="7">
    <location>
        <begin position="19"/>
        <end position="146"/>
    </location>
</feature>
<feature type="domain" description="VOC" evidence="7">
    <location>
        <begin position="176"/>
        <end position="336"/>
    </location>
</feature>
<evidence type="ECO:0000256" key="3">
    <source>
        <dbReference type="ARBA" id="ARBA00022737"/>
    </source>
</evidence>
<dbReference type="InterPro" id="IPR004360">
    <property type="entry name" value="Glyas_Fos-R_dOase_dom"/>
</dbReference>
<accession>A0A915CDB2</accession>
<protein>
    <recommendedName>
        <fullName evidence="5">4-hydroxyphenylpyruvate dioxygenase</fullName>
    </recommendedName>
</protein>
<dbReference type="WBParaSite" id="PgR127_g003_t01">
    <property type="protein sequence ID" value="PgR127_g003_t01"/>
    <property type="gene ID" value="PgR127_g003"/>
</dbReference>
<keyword evidence="3" id="KW-0677">Repeat</keyword>
<dbReference type="FunFam" id="3.10.180.10:FF:000001">
    <property type="entry name" value="4-hydroxyphenylpyruvate dioxygenase"/>
    <property type="match status" value="1"/>
</dbReference>
<dbReference type="PANTHER" id="PTHR11959">
    <property type="entry name" value="4-HYDROXYPHENYLPYRUVATE DIOXYGENASE"/>
    <property type="match status" value="1"/>
</dbReference>
<evidence type="ECO:0000256" key="6">
    <source>
        <dbReference type="PIRSR" id="PIRSR009283-1"/>
    </source>
</evidence>
<sequence length="389" mass="44679">RIPIGPKFHTTMDYANLNAFHHVEFFVSNAQQAAYWYCICFGFERFAIRKTISSTSIAIKNGIVKFIFTSFAYGNDDYDSHIIKHGDNVKDIAFKVDNLDVTINRILKNDGCLLNAVQTLNDEHGAVKMTTISTKFSDMRHTLIDISNYKGFFLPEFQGCDNYSFAKKFEDISIDALDHIVENFPIGALDDITQWYCSTFKLQRFWSIDEKICHSEFSAMKSVLLTNATHLVQVAIAEPVLNTRRGRSQIQEYIDYNGGPGVQHMALRVSDIISTVQKMKKRGVEFLTVPSSYYDDLEGRLKCSKIEVVEDLKMIRQLNILIDFDDNGYLLQIFTQPVQDRPTLFIEIIQRYNFHGFGAGNFKALFDAVEREQAKRGTLIVDDFPLRHY</sequence>
<dbReference type="GO" id="GO:0006572">
    <property type="term" value="P:L-tyrosine catabolic process"/>
    <property type="evidence" value="ECO:0007669"/>
    <property type="project" value="TreeGrafter"/>
</dbReference>
<dbReference type="InterPro" id="IPR029068">
    <property type="entry name" value="Glyas_Bleomycin-R_OHBP_Dase"/>
</dbReference>
<feature type="binding site" evidence="6">
    <location>
        <position position="264"/>
    </location>
    <ligand>
        <name>Fe cation</name>
        <dbReference type="ChEBI" id="CHEBI:24875"/>
    </ligand>
</feature>
<evidence type="ECO:0000259" key="7">
    <source>
        <dbReference type="PROSITE" id="PS51819"/>
    </source>
</evidence>
<proteinExistence type="inferred from homology"/>
<feature type="binding site" evidence="6">
    <location>
        <position position="347"/>
    </location>
    <ligand>
        <name>Fe cation</name>
        <dbReference type="ChEBI" id="CHEBI:24875"/>
    </ligand>
</feature>
<dbReference type="SUPFAM" id="SSF54593">
    <property type="entry name" value="Glyoxalase/Bleomycin resistance protein/Dihydroxybiphenyl dioxygenase"/>
    <property type="match status" value="1"/>
</dbReference>